<dbReference type="Proteomes" id="UP000230495">
    <property type="component" value="Unassembled WGS sequence"/>
</dbReference>
<protein>
    <submittedName>
        <fullName evidence="1">Polarity suppression protein</fullName>
    </submittedName>
</protein>
<dbReference type="EMBL" id="NEEU01000015">
    <property type="protein sequence ID" value="PJD71996.1"/>
    <property type="molecule type" value="Genomic_DNA"/>
</dbReference>
<proteinExistence type="predicted"/>
<dbReference type="Gene3D" id="1.20.58.1090">
    <property type="entry name" value="Phage polarity suppression protein monomer"/>
    <property type="match status" value="1"/>
</dbReference>
<evidence type="ECO:0000313" key="1">
    <source>
        <dbReference type="EMBL" id="PJD71996.1"/>
    </source>
</evidence>
<dbReference type="RefSeq" id="WP_100126914.1">
    <property type="nucleotide sequence ID" value="NZ_NEES01000001.1"/>
</dbReference>
<organism evidence="1">
    <name type="scientific">Enterobacter kobei</name>
    <dbReference type="NCBI Taxonomy" id="208224"/>
    <lineage>
        <taxon>Bacteria</taxon>
        <taxon>Pseudomonadati</taxon>
        <taxon>Pseudomonadota</taxon>
        <taxon>Gammaproteobacteria</taxon>
        <taxon>Enterobacterales</taxon>
        <taxon>Enterobacteriaceae</taxon>
        <taxon>Enterobacter</taxon>
        <taxon>Enterobacter cloacae complex</taxon>
    </lineage>
</organism>
<dbReference type="AlphaFoldDB" id="A0A2J0PJA5"/>
<comment type="caution">
    <text evidence="1">The sequence shown here is derived from an EMBL/GenBank/DDBJ whole genome shotgun (WGS) entry which is preliminary data.</text>
</comment>
<accession>A0A2J0PJA5</accession>
<reference evidence="1 2" key="1">
    <citation type="journal article" date="2017" name="J. Antimicrob. Chemother.">
        <title>Characterization of the population structure, drug resistance mechanisms and plasmids of the community-associated Enterobacter cloacae complex in China.</title>
        <authorList>
            <person name="Zhou K."/>
            <person name="Yu W."/>
            <person name="Cao X."/>
            <person name="Shen P."/>
            <person name="Lu H."/>
            <person name="Luo Q."/>
            <person name="Rossen J.W.A."/>
            <person name="Xiao Y."/>
        </authorList>
    </citation>
    <scope>NUCLEOTIDE SEQUENCE [LARGE SCALE GENOMIC DNA]</scope>
    <source>
        <strain evidence="1">ECC1097</strain>
    </source>
</reference>
<evidence type="ECO:0000313" key="2">
    <source>
        <dbReference type="Proteomes" id="UP000230495"/>
    </source>
</evidence>
<dbReference type="OrthoDB" id="6571711at2"/>
<dbReference type="InterPro" id="IPR010006">
    <property type="entry name" value="Phage_P4_Psu"/>
</dbReference>
<dbReference type="Pfam" id="PF07455">
    <property type="entry name" value="Psu"/>
    <property type="match status" value="1"/>
</dbReference>
<name>A0A2J0PJA5_9ENTR</name>
<sequence length="188" mass="21305">MTTLTLEQAYEACQNNKSAWLNLKAELTATEEEYREQLQADNEHPAGRLQVLRDTIEVRQWEINGAAGRYIRSHEAVQHISISDRLDEFMQAHGDILASILAPELMDISGQSDRMKERAVDRSLIYLREALLVWLTGGKKIEYCAQDSAILTAIGFRPDAASRVDNQVKYSPAKNMIFARRRAELAAQ</sequence>
<gene>
    <name evidence="1" type="ORF">B9Q37_20250</name>
</gene>